<keyword evidence="3" id="KW-0255">Endonuclease</keyword>
<evidence type="ECO:0000259" key="2">
    <source>
        <dbReference type="Pfam" id="PF19778"/>
    </source>
</evidence>
<dbReference type="Pfam" id="PF19778">
    <property type="entry name" value="RE_endonuc"/>
    <property type="match status" value="1"/>
</dbReference>
<dbReference type="OrthoDB" id="9804145at2"/>
<dbReference type="Gene3D" id="3.40.50.300">
    <property type="entry name" value="P-loop containing nucleotide triphosphate hydrolases"/>
    <property type="match status" value="2"/>
</dbReference>
<keyword evidence="3" id="KW-0540">Nuclease</keyword>
<reference evidence="3 4" key="1">
    <citation type="submission" date="2016-12" db="EMBL/GenBank/DDBJ databases">
        <title>Complete genome sequence of Clostridium kluyveri JZZ isolated from the pit mud of a Chinese flavor liquor-making factory.</title>
        <authorList>
            <person name="Wang Y."/>
        </authorList>
    </citation>
    <scope>NUCLEOTIDE SEQUENCE [LARGE SCALE GENOMIC DNA]</scope>
    <source>
        <strain evidence="3 4">JZZ</strain>
    </source>
</reference>
<dbReference type="Pfam" id="PF04851">
    <property type="entry name" value="ResIII"/>
    <property type="match status" value="1"/>
</dbReference>
<dbReference type="SUPFAM" id="SSF52540">
    <property type="entry name" value="P-loop containing nucleoside triphosphate hydrolases"/>
    <property type="match status" value="2"/>
</dbReference>
<dbReference type="GO" id="GO:0005829">
    <property type="term" value="C:cytosol"/>
    <property type="evidence" value="ECO:0007669"/>
    <property type="project" value="TreeGrafter"/>
</dbReference>
<evidence type="ECO:0000313" key="3">
    <source>
        <dbReference type="EMBL" id="APM37395.1"/>
    </source>
</evidence>
<dbReference type="REBASE" id="175768">
    <property type="entry name" value="CklJZZORF750P"/>
</dbReference>
<dbReference type="EMBL" id="CP018335">
    <property type="protein sequence ID" value="APM37395.1"/>
    <property type="molecule type" value="Genomic_DNA"/>
</dbReference>
<dbReference type="AlphaFoldDB" id="A0A1L5F314"/>
<dbReference type="RefSeq" id="WP_073537113.1">
    <property type="nucleotide sequence ID" value="NZ_CP018335.1"/>
</dbReference>
<feature type="domain" description="Helicase/UvrB N-terminal" evidence="1">
    <location>
        <begin position="111"/>
        <end position="272"/>
    </location>
</feature>
<dbReference type="GO" id="GO:0005524">
    <property type="term" value="F:ATP binding"/>
    <property type="evidence" value="ECO:0007669"/>
    <property type="project" value="InterPro"/>
</dbReference>
<keyword evidence="3" id="KW-0378">Hydrolase</keyword>
<gene>
    <name evidence="3" type="ORF">BS101_00755</name>
</gene>
<dbReference type="InterPro" id="IPR006935">
    <property type="entry name" value="Helicase/UvrB_N"/>
</dbReference>
<dbReference type="InterPro" id="IPR027417">
    <property type="entry name" value="P-loop_NTPase"/>
</dbReference>
<proteinExistence type="predicted"/>
<protein>
    <submittedName>
        <fullName evidence="3">Restriction endonuclease subunit R</fullName>
    </submittedName>
</protein>
<dbReference type="InterPro" id="IPR050742">
    <property type="entry name" value="Helicase_Restrict-Modif_Enz"/>
</dbReference>
<accession>A0A1L5F314</accession>
<evidence type="ECO:0000259" key="1">
    <source>
        <dbReference type="Pfam" id="PF04851"/>
    </source>
</evidence>
<dbReference type="GO" id="GO:0003677">
    <property type="term" value="F:DNA binding"/>
    <property type="evidence" value="ECO:0007669"/>
    <property type="project" value="InterPro"/>
</dbReference>
<dbReference type="Proteomes" id="UP000184604">
    <property type="component" value="Chromosome"/>
</dbReference>
<dbReference type="PANTHER" id="PTHR47396:SF1">
    <property type="entry name" value="ATP-DEPENDENT HELICASE IRC3-RELATED"/>
    <property type="match status" value="1"/>
</dbReference>
<dbReference type="PANTHER" id="PTHR47396">
    <property type="entry name" value="TYPE I RESTRICTION ENZYME ECOKI R PROTEIN"/>
    <property type="match status" value="1"/>
</dbReference>
<feature type="domain" description="Type III restriction enzyme C-terminal endonuclease" evidence="2">
    <location>
        <begin position="923"/>
        <end position="1027"/>
    </location>
</feature>
<dbReference type="InterPro" id="IPR045572">
    <property type="entry name" value="RE_endonuc_C"/>
</dbReference>
<name>A0A1L5F314_CLOKL</name>
<sequence length="1039" mass="120405">MKFKFKIQYYQTKAVESVINVFKGQPFKGYVKYTRDLGIRKNRNEQQVSFLNSADNRIKPKEIEDNQYSDGFENPEIILSNDEILSNIKDIQSLNNIKVSDKLIKHLGKCSLDVEMETGTGKTYVYIKTIFELNRKYGFSKFIIVVPSIAIREGIKKSFEMTEEHFMEYYHKKARYFIYNSKNLNALDSFSSSSNINVMIINMQAFNAKGADARRIYEKLDEFQSRRPIDVIAANRPILIIDEPQKLGGKKTQESLKLFNPLFCLNYSATHKEKHNLVYVLDALDAYNERLVKKIEVKGFEVKNFRGTGKYLFLDDIIVSSKKPPRAKIELEIKYSKSINREARIFDVGDNLYIVSNNAEQYKENFVINEINPIDGTVTFTNGLIITKGTVVGDISEKDMRRIQIRETIASHFEKEEKLFNKGIKTLSLFFIDEVAKYRVYDENGEEENSEYATVFEEEYINILNDYITLINTPYTKYLKDIDVKDTHKGYFSIDKKTKRIVNSITKGKSTESDDILAYDLILKNKERLLSFEEPTRFIFSHSALREGWDNPNIFQICTLKHSDSSTQKRQEVGRGLRLCVDQNGDRIDENYSGIDKNNIHDINKLTVIASESYKNFAEGLQKDIKEVLYDRPKKATQEYFMGKKVLVNDEVVEINKRQAKEIYRYLIKNDYVDANDNVTENYRLDIENKCMAPLPDDLISIMDGVQKLIQSIFGESVLDTMIENGNKTKVKKNELNENFYKEEFQALWNYINHKYAYTVDFNSGELIKKSIKHIDKHMFVSELQYTLSQAEQKDNLDINELERGESFKNVSSSTKELKHSELSAIKYDLVGKIAEGTVLTRKTIVEILKGIQPNIFSMFKYNPEEFIIKCIKLIREQKATMIVNHITYNQIDGTYDSSIFTAENKGKDFSKSFLAKRHIQDYVFTDGTAEKSIERKFVEDLDGAKEVSVYAKLPRTFRIPTPVGNYSPDWAIAFKEGTVKHIYFIAETKGTMESMHLRKIEEAKITCAKKLFNELSTSHVKYHEVDSYQSLLNIMGSL</sequence>
<dbReference type="GO" id="GO:0015668">
    <property type="term" value="F:type III site-specific deoxyribonuclease activity"/>
    <property type="evidence" value="ECO:0007669"/>
    <property type="project" value="InterPro"/>
</dbReference>
<organism evidence="3 4">
    <name type="scientific">Clostridium kluyveri</name>
    <dbReference type="NCBI Taxonomy" id="1534"/>
    <lineage>
        <taxon>Bacteria</taxon>
        <taxon>Bacillati</taxon>
        <taxon>Bacillota</taxon>
        <taxon>Clostridia</taxon>
        <taxon>Eubacteriales</taxon>
        <taxon>Clostridiaceae</taxon>
        <taxon>Clostridium</taxon>
    </lineage>
</organism>
<evidence type="ECO:0000313" key="4">
    <source>
        <dbReference type="Proteomes" id="UP000184604"/>
    </source>
</evidence>